<dbReference type="EMBL" id="JBIRUQ010000007">
    <property type="protein sequence ID" value="MFI1464117.1"/>
    <property type="molecule type" value="Genomic_DNA"/>
</dbReference>
<dbReference type="InterPro" id="IPR052336">
    <property type="entry name" value="MlaD_Phospholipid_Transporter"/>
</dbReference>
<keyword evidence="1" id="KW-0732">Signal</keyword>
<feature type="chain" id="PRO_5047306846" evidence="1">
    <location>
        <begin position="26"/>
        <end position="368"/>
    </location>
</feature>
<dbReference type="Proteomes" id="UP001611263">
    <property type="component" value="Unassembled WGS sequence"/>
</dbReference>
<dbReference type="RefSeq" id="WP_033245586.1">
    <property type="nucleotide sequence ID" value="NZ_JBIRUQ010000007.1"/>
</dbReference>
<dbReference type="InterPro" id="IPR003399">
    <property type="entry name" value="Mce/MlaD"/>
</dbReference>
<feature type="domain" description="Mammalian cell entry C-terminal" evidence="3">
    <location>
        <begin position="126"/>
        <end position="275"/>
    </location>
</feature>
<evidence type="ECO:0000256" key="1">
    <source>
        <dbReference type="SAM" id="SignalP"/>
    </source>
</evidence>
<organism evidence="4 5">
    <name type="scientific">Nocardia carnea</name>
    <dbReference type="NCBI Taxonomy" id="37328"/>
    <lineage>
        <taxon>Bacteria</taxon>
        <taxon>Bacillati</taxon>
        <taxon>Actinomycetota</taxon>
        <taxon>Actinomycetes</taxon>
        <taxon>Mycobacteriales</taxon>
        <taxon>Nocardiaceae</taxon>
        <taxon>Nocardia</taxon>
    </lineage>
</organism>
<dbReference type="PROSITE" id="PS51257">
    <property type="entry name" value="PROKAR_LIPOPROTEIN"/>
    <property type="match status" value="1"/>
</dbReference>
<feature type="signal peptide" evidence="1">
    <location>
        <begin position="1"/>
        <end position="25"/>
    </location>
</feature>
<feature type="domain" description="Mce/MlaD" evidence="2">
    <location>
        <begin position="41"/>
        <end position="114"/>
    </location>
</feature>
<reference evidence="4 5" key="1">
    <citation type="submission" date="2024-10" db="EMBL/GenBank/DDBJ databases">
        <title>The Natural Products Discovery Center: Release of the First 8490 Sequenced Strains for Exploring Actinobacteria Biosynthetic Diversity.</title>
        <authorList>
            <person name="Kalkreuter E."/>
            <person name="Kautsar S.A."/>
            <person name="Yang D."/>
            <person name="Bader C.D."/>
            <person name="Teijaro C.N."/>
            <person name="Fluegel L."/>
            <person name="Davis C.M."/>
            <person name="Simpson J.R."/>
            <person name="Lauterbach L."/>
            <person name="Steele A.D."/>
            <person name="Gui C."/>
            <person name="Meng S."/>
            <person name="Li G."/>
            <person name="Viehrig K."/>
            <person name="Ye F."/>
            <person name="Su P."/>
            <person name="Kiefer A.F."/>
            <person name="Nichols A."/>
            <person name="Cepeda A.J."/>
            <person name="Yan W."/>
            <person name="Fan B."/>
            <person name="Jiang Y."/>
            <person name="Adhikari A."/>
            <person name="Zheng C.-J."/>
            <person name="Schuster L."/>
            <person name="Cowan T.M."/>
            <person name="Smanski M.J."/>
            <person name="Chevrette M.G."/>
            <person name="De Carvalho L.P.S."/>
            <person name="Shen B."/>
        </authorList>
    </citation>
    <scope>NUCLEOTIDE SEQUENCE [LARGE SCALE GENOMIC DNA]</scope>
    <source>
        <strain evidence="4 5">NPDC020568</strain>
    </source>
</reference>
<proteinExistence type="predicted"/>
<protein>
    <submittedName>
        <fullName evidence="4">MlaD family protein</fullName>
    </submittedName>
</protein>
<comment type="caution">
    <text evidence="4">The sequence shown here is derived from an EMBL/GenBank/DDBJ whole genome shotgun (WGS) entry which is preliminary data.</text>
</comment>
<gene>
    <name evidence="4" type="ORF">ACH4WX_25630</name>
</gene>
<dbReference type="Pfam" id="PF11887">
    <property type="entry name" value="Mce4_CUP1"/>
    <property type="match status" value="1"/>
</dbReference>
<sequence length="368" mass="37371">MIPGRVTSFLAAAAVAVCTATGCSASLDELPLPAPGVPGDSWSVTATFANALNLPAKAKVRFNGADIGLVESMVARDYTAVVTMRIRPEVQLPAGTTAELRSATPMGDVYVALAAPPSPPPDGGLLRDGATIPIGSTSAAATIEEVLSRSSLLVNGGAIKNLTEIAQALGEHLDGRGDRVAAVLDRTRRLLETLTARSGQIDAILTSAAALSTTLGNQHTALGDAVAAAQPATQVLGAETDSIIALVDRVHAITVQLARFPSIQGTNQGSLVADINGLAAGLNAAALNPEADLGTLNDILSIVLKVTNGSSAHADIDVAQLALGAVPDPNFPGDPGARLPDATDWTAFVGSLQYMLGRLGGRLNGPPR</sequence>
<evidence type="ECO:0000313" key="4">
    <source>
        <dbReference type="EMBL" id="MFI1464117.1"/>
    </source>
</evidence>
<evidence type="ECO:0000259" key="3">
    <source>
        <dbReference type="Pfam" id="PF11887"/>
    </source>
</evidence>
<name>A0ABW7TST9_9NOCA</name>
<dbReference type="GeneID" id="93508554"/>
<keyword evidence="5" id="KW-1185">Reference proteome</keyword>
<evidence type="ECO:0000313" key="5">
    <source>
        <dbReference type="Proteomes" id="UP001611263"/>
    </source>
</evidence>
<dbReference type="InterPro" id="IPR024516">
    <property type="entry name" value="Mce_C"/>
</dbReference>
<dbReference type="Pfam" id="PF02470">
    <property type="entry name" value="MlaD"/>
    <property type="match status" value="1"/>
</dbReference>
<accession>A0ABW7TST9</accession>
<evidence type="ECO:0000259" key="2">
    <source>
        <dbReference type="Pfam" id="PF02470"/>
    </source>
</evidence>
<dbReference type="PANTHER" id="PTHR33371">
    <property type="entry name" value="INTERMEMBRANE PHOSPHOLIPID TRANSPORT SYSTEM BINDING PROTEIN MLAD-RELATED"/>
    <property type="match status" value="1"/>
</dbReference>
<dbReference type="PANTHER" id="PTHR33371:SF15">
    <property type="entry name" value="LIPOPROTEIN LPRN"/>
    <property type="match status" value="1"/>
</dbReference>